<keyword evidence="6 11" id="KW-0560">Oxidoreductase</keyword>
<dbReference type="Gene3D" id="3.40.430.10">
    <property type="entry name" value="Dihydrofolate Reductase, subunit A"/>
    <property type="match status" value="1"/>
</dbReference>
<dbReference type="GeneID" id="4461749"/>
<evidence type="ECO:0000256" key="5">
    <source>
        <dbReference type="ARBA" id="ARBA00022857"/>
    </source>
</evidence>
<evidence type="ECO:0000256" key="4">
    <source>
        <dbReference type="ARBA" id="ARBA00022619"/>
    </source>
</evidence>
<protein>
    <recommendedName>
        <fullName evidence="9">2,5-diamino-6-(ribosylamino)-4(3H)-pyrimidinone 5'-phosphate reductase</fullName>
        <ecNumber evidence="9">1.1.1.302</ecNumber>
    </recommendedName>
</protein>
<evidence type="ECO:0000256" key="7">
    <source>
        <dbReference type="ARBA" id="ARBA00047550"/>
    </source>
</evidence>
<dbReference type="NCBIfam" id="TIGR00227">
    <property type="entry name" value="ribD_Cterm"/>
    <property type="match status" value="1"/>
</dbReference>
<comment type="subunit">
    <text evidence="3">Homodimer.</text>
</comment>
<comment type="pathway">
    <text evidence="1">Cofactor biosynthesis; riboflavin biosynthesis.</text>
</comment>
<dbReference type="AlphaFoldDB" id="A0B6S1"/>
<dbReference type="STRING" id="349307.Mthe_0604"/>
<accession>A0B6S1</accession>
<evidence type="ECO:0000259" key="10">
    <source>
        <dbReference type="Pfam" id="PF01872"/>
    </source>
</evidence>
<dbReference type="UniPathway" id="UPA00275"/>
<dbReference type="GO" id="GO:0050661">
    <property type="term" value="F:NADP binding"/>
    <property type="evidence" value="ECO:0007669"/>
    <property type="project" value="InterPro"/>
</dbReference>
<comment type="catalytic activity">
    <reaction evidence="8">
        <text>2,5-diamino-6-(1-D-ribitylamino)pyrimidin-4(3H)-one 5'-phosphate + NADP(+) = 2,5-diamino-6-(1-D-ribosylamino)pyrimidin-4(3H)-one 5'-phosphate + NADPH + H(+)</text>
        <dbReference type="Rhea" id="RHEA:27278"/>
        <dbReference type="ChEBI" id="CHEBI:15378"/>
        <dbReference type="ChEBI" id="CHEBI:57783"/>
        <dbReference type="ChEBI" id="CHEBI:58349"/>
        <dbReference type="ChEBI" id="CHEBI:58890"/>
        <dbReference type="ChEBI" id="CHEBI:59545"/>
        <dbReference type="EC" id="1.1.1.302"/>
    </reaction>
</comment>
<dbReference type="SUPFAM" id="SSF53597">
    <property type="entry name" value="Dihydrofolate reductase-like"/>
    <property type="match status" value="1"/>
</dbReference>
<dbReference type="HOGENOM" id="CLU_036590_4_1_2"/>
<keyword evidence="12" id="KW-1185">Reference proteome</keyword>
<organism evidence="11 12">
    <name type="scientific">Methanothrix thermoacetophila (strain DSM 6194 / JCM 14653 / NBRC 101360 / PT)</name>
    <name type="common">Methanosaeta thermophila</name>
    <dbReference type="NCBI Taxonomy" id="349307"/>
    <lineage>
        <taxon>Archaea</taxon>
        <taxon>Methanobacteriati</taxon>
        <taxon>Methanobacteriota</taxon>
        <taxon>Stenosarchaea group</taxon>
        <taxon>Methanomicrobia</taxon>
        <taxon>Methanotrichales</taxon>
        <taxon>Methanotrichaceae</taxon>
        <taxon>Methanothrix</taxon>
    </lineage>
</organism>
<dbReference type="RefSeq" id="WP_011695792.1">
    <property type="nucleotide sequence ID" value="NC_008553.1"/>
</dbReference>
<evidence type="ECO:0000313" key="11">
    <source>
        <dbReference type="EMBL" id="ABK14395.1"/>
    </source>
</evidence>
<dbReference type="KEGG" id="mtp:Mthe_0604"/>
<comment type="similarity">
    <text evidence="2">Belongs to the HTP reductase family.</text>
</comment>
<keyword evidence="4" id="KW-0686">Riboflavin biosynthesis</keyword>
<dbReference type="InterPro" id="IPR011549">
    <property type="entry name" value="RibD_C"/>
</dbReference>
<dbReference type="PANTHER" id="PTHR38011:SF7">
    <property type="entry name" value="2,5-DIAMINO-6-RIBOSYLAMINO-4(3H)-PYRIMIDINONE 5'-PHOSPHATE REDUCTASE"/>
    <property type="match status" value="1"/>
</dbReference>
<gene>
    <name evidence="11" type="ordered locus">Mthe_0604</name>
</gene>
<proteinExistence type="inferred from homology"/>
<dbReference type="InterPro" id="IPR002734">
    <property type="entry name" value="RibDG_C"/>
</dbReference>
<dbReference type="GO" id="GO:0008703">
    <property type="term" value="F:5-amino-6-(5-phosphoribosylamino)uracil reductase activity"/>
    <property type="evidence" value="ECO:0007669"/>
    <property type="project" value="InterPro"/>
</dbReference>
<comment type="catalytic activity">
    <reaction evidence="7">
        <text>2,5-diamino-6-(1-D-ribitylamino)pyrimidin-4(3H)-one 5'-phosphate + NAD(+) = 2,5-diamino-6-(1-D-ribosylamino)pyrimidin-4(3H)-one 5'-phosphate + NADH + H(+)</text>
        <dbReference type="Rhea" id="RHEA:27274"/>
        <dbReference type="ChEBI" id="CHEBI:15378"/>
        <dbReference type="ChEBI" id="CHEBI:57540"/>
        <dbReference type="ChEBI" id="CHEBI:57945"/>
        <dbReference type="ChEBI" id="CHEBI:58890"/>
        <dbReference type="ChEBI" id="CHEBI:59545"/>
        <dbReference type="EC" id="1.1.1.302"/>
    </reaction>
</comment>
<dbReference type="InterPro" id="IPR006401">
    <property type="entry name" value="Rib_reduct_arc"/>
</dbReference>
<dbReference type="InterPro" id="IPR024072">
    <property type="entry name" value="DHFR-like_dom_sf"/>
</dbReference>
<dbReference type="PANTHER" id="PTHR38011">
    <property type="entry name" value="DIHYDROFOLATE REDUCTASE FAMILY PROTEIN (AFU_ORTHOLOGUE AFUA_8G06820)"/>
    <property type="match status" value="1"/>
</dbReference>
<evidence type="ECO:0000256" key="9">
    <source>
        <dbReference type="NCBIfam" id="TIGR01508"/>
    </source>
</evidence>
<dbReference type="NCBIfam" id="TIGR01508">
    <property type="entry name" value="rib_reduct_arch"/>
    <property type="match status" value="1"/>
</dbReference>
<sequence length="222" mass="24813">MRPYVLINSAMSADGKISSFLRRQVRISGSEDLLRVERLRAESDAVMVGLGTVIADDPTLRVKSEALRSWRLERGVPENPLRIVADSRARTPPEARVLGPGCIVAVSRYAPEDRLKELSERCEIAICGEDRVDLRELLEMLYRRGVRRLMVEGGGTLNWSLIEQGLVDEICVFVGPMVIGGQDAPTLVDGRGFPENFQRLELESAERIDDGLLLKWRVVRSA</sequence>
<feature type="domain" description="Bacterial bifunctional deaminase-reductase C-terminal" evidence="10">
    <location>
        <begin position="3"/>
        <end position="214"/>
    </location>
</feature>
<dbReference type="EMBL" id="CP000477">
    <property type="protein sequence ID" value="ABK14395.1"/>
    <property type="molecule type" value="Genomic_DNA"/>
</dbReference>
<dbReference type="GO" id="GO:0009231">
    <property type="term" value="P:riboflavin biosynthetic process"/>
    <property type="evidence" value="ECO:0007669"/>
    <property type="project" value="UniProtKB-UniPathway"/>
</dbReference>
<evidence type="ECO:0000256" key="2">
    <source>
        <dbReference type="ARBA" id="ARBA00009723"/>
    </source>
</evidence>
<evidence type="ECO:0000256" key="3">
    <source>
        <dbReference type="ARBA" id="ARBA00011738"/>
    </source>
</evidence>
<evidence type="ECO:0000256" key="1">
    <source>
        <dbReference type="ARBA" id="ARBA00005104"/>
    </source>
</evidence>
<dbReference type="InterPro" id="IPR050765">
    <property type="entry name" value="Riboflavin_Biosynth_HTPR"/>
</dbReference>
<dbReference type="Proteomes" id="UP000000674">
    <property type="component" value="Chromosome"/>
</dbReference>
<dbReference type="Pfam" id="PF01872">
    <property type="entry name" value="RibD_C"/>
    <property type="match status" value="1"/>
</dbReference>
<name>A0B6S1_METTP</name>
<evidence type="ECO:0000313" key="12">
    <source>
        <dbReference type="Proteomes" id="UP000000674"/>
    </source>
</evidence>
<evidence type="ECO:0000256" key="8">
    <source>
        <dbReference type="ARBA" id="ARBA00049020"/>
    </source>
</evidence>
<dbReference type="EC" id="1.1.1.302" evidence="9"/>
<reference evidence="11 12" key="1">
    <citation type="submission" date="2006-10" db="EMBL/GenBank/DDBJ databases">
        <title>Complete sequence of Methanosaeta thermophila PT.</title>
        <authorList>
            <consortium name="US DOE Joint Genome Institute"/>
            <person name="Copeland A."/>
            <person name="Lucas S."/>
            <person name="Lapidus A."/>
            <person name="Barry K."/>
            <person name="Detter J.C."/>
            <person name="Glavina del Rio T."/>
            <person name="Hammon N."/>
            <person name="Israni S."/>
            <person name="Pitluck S."/>
            <person name="Chain P."/>
            <person name="Malfatti S."/>
            <person name="Shin M."/>
            <person name="Vergez L."/>
            <person name="Schmutz J."/>
            <person name="Larimer F."/>
            <person name="Land M."/>
            <person name="Hauser L."/>
            <person name="Kyrpides N."/>
            <person name="Kim E."/>
            <person name="Smith K.S."/>
            <person name="Ingram-Smith C."/>
            <person name="Richardson P."/>
        </authorList>
    </citation>
    <scope>NUCLEOTIDE SEQUENCE [LARGE SCALE GENOMIC DNA]</scope>
    <source>
        <strain evidence="12">DSM 6194 / JCM 14653 / NBRC 101360 / PT</strain>
    </source>
</reference>
<evidence type="ECO:0000256" key="6">
    <source>
        <dbReference type="ARBA" id="ARBA00023002"/>
    </source>
</evidence>
<keyword evidence="5" id="KW-0521">NADP</keyword>